<evidence type="ECO:0000256" key="1">
    <source>
        <dbReference type="ARBA" id="ARBA00004141"/>
    </source>
</evidence>
<evidence type="ECO:0000256" key="2">
    <source>
        <dbReference type="ARBA" id="ARBA00022692"/>
    </source>
</evidence>
<sequence>MPVYWFALSFVQDINWPRAILIFVLLHVLLYPSSNGYNSYMDRDEGSIGGVANPMQPTRQLFYVTVWMDVAAFLLSFLITPSFAAAMLCYIICSRAYSNRYIRLKRFPVIGYLTVIVNQGALVFCMVYYGAAVNSAAQPIPWLPAIAAAFLIGGFYPITQVYQHEADAKDKVTTISMLLGKRGTFLFCAAMYAVAFGLLFVYFQQQRQVSRFMILQLFFIPVIIFFLRWLIQVWKDASRADFKRTMQMNVIAGTCTNLAFIVLLILDQVG</sequence>
<evidence type="ECO:0000256" key="5">
    <source>
        <dbReference type="SAM" id="Phobius"/>
    </source>
</evidence>
<dbReference type="EMBL" id="VUOC01000002">
    <property type="protein sequence ID" value="KAA2243875.1"/>
    <property type="molecule type" value="Genomic_DNA"/>
</dbReference>
<feature type="transmembrane region" description="Helical" evidence="5">
    <location>
        <begin position="109"/>
        <end position="130"/>
    </location>
</feature>
<comment type="caution">
    <text evidence="6">The sequence shown here is derived from an EMBL/GenBank/DDBJ whole genome shotgun (WGS) entry which is preliminary data.</text>
</comment>
<comment type="subcellular location">
    <subcellularLocation>
        <location evidence="1">Membrane</location>
        <topology evidence="1">Multi-pass membrane protein</topology>
    </subcellularLocation>
</comment>
<reference evidence="6 7" key="1">
    <citation type="submission" date="2019-09" db="EMBL/GenBank/DDBJ databases">
        <title>Chitinophaga ginsengihumi sp. nov., isolated from soil of ginseng rhizosphere.</title>
        <authorList>
            <person name="Lee J."/>
        </authorList>
    </citation>
    <scope>NUCLEOTIDE SEQUENCE [LARGE SCALE GENOMIC DNA]</scope>
    <source>
        <strain evidence="6 7">BN140078</strain>
    </source>
</reference>
<evidence type="ECO:0000256" key="3">
    <source>
        <dbReference type="ARBA" id="ARBA00022989"/>
    </source>
</evidence>
<proteinExistence type="predicted"/>
<keyword evidence="2 5" id="KW-0812">Transmembrane</keyword>
<dbReference type="AlphaFoldDB" id="A0A5B2VXV5"/>
<evidence type="ECO:0000313" key="6">
    <source>
        <dbReference type="EMBL" id="KAA2243875.1"/>
    </source>
</evidence>
<accession>A0A5B2VXV5</accession>
<dbReference type="InterPro" id="IPR000537">
    <property type="entry name" value="UbiA_prenyltransferase"/>
</dbReference>
<dbReference type="Gene3D" id="1.20.120.1780">
    <property type="entry name" value="UbiA prenyltransferase"/>
    <property type="match status" value="1"/>
</dbReference>
<keyword evidence="7" id="KW-1185">Reference proteome</keyword>
<dbReference type="Proteomes" id="UP000324611">
    <property type="component" value="Unassembled WGS sequence"/>
</dbReference>
<feature type="transmembrane region" description="Helical" evidence="5">
    <location>
        <begin position="70"/>
        <end position="97"/>
    </location>
</feature>
<keyword evidence="6" id="KW-0808">Transferase</keyword>
<feature type="transmembrane region" description="Helical" evidence="5">
    <location>
        <begin position="142"/>
        <end position="162"/>
    </location>
</feature>
<feature type="transmembrane region" description="Helical" evidence="5">
    <location>
        <begin position="209"/>
        <end position="227"/>
    </location>
</feature>
<reference evidence="6 7" key="2">
    <citation type="submission" date="2019-09" db="EMBL/GenBank/DDBJ databases">
        <authorList>
            <person name="Jin C."/>
        </authorList>
    </citation>
    <scope>NUCLEOTIDE SEQUENCE [LARGE SCALE GENOMIC DNA]</scope>
    <source>
        <strain evidence="6 7">BN140078</strain>
    </source>
</reference>
<evidence type="ECO:0000313" key="7">
    <source>
        <dbReference type="Proteomes" id="UP000324611"/>
    </source>
</evidence>
<dbReference type="Pfam" id="PF01040">
    <property type="entry name" value="UbiA"/>
    <property type="match status" value="1"/>
</dbReference>
<name>A0A5B2VXV5_9BACT</name>
<dbReference type="GO" id="GO:0016020">
    <property type="term" value="C:membrane"/>
    <property type="evidence" value="ECO:0007669"/>
    <property type="project" value="UniProtKB-SubCell"/>
</dbReference>
<feature type="transmembrane region" description="Helical" evidence="5">
    <location>
        <begin position="248"/>
        <end position="266"/>
    </location>
</feature>
<organism evidence="6 7">
    <name type="scientific">Chitinophaga agrisoli</name>
    <dbReference type="NCBI Taxonomy" id="2607653"/>
    <lineage>
        <taxon>Bacteria</taxon>
        <taxon>Pseudomonadati</taxon>
        <taxon>Bacteroidota</taxon>
        <taxon>Chitinophagia</taxon>
        <taxon>Chitinophagales</taxon>
        <taxon>Chitinophagaceae</taxon>
        <taxon>Chitinophaga</taxon>
    </lineage>
</organism>
<keyword evidence="3 5" id="KW-1133">Transmembrane helix</keyword>
<feature type="transmembrane region" description="Helical" evidence="5">
    <location>
        <begin position="183"/>
        <end position="203"/>
    </location>
</feature>
<keyword evidence="4 5" id="KW-0472">Membrane</keyword>
<dbReference type="GO" id="GO:0016765">
    <property type="term" value="F:transferase activity, transferring alkyl or aryl (other than methyl) groups"/>
    <property type="evidence" value="ECO:0007669"/>
    <property type="project" value="InterPro"/>
</dbReference>
<protein>
    <submittedName>
        <fullName evidence="6">Prenyltransferase</fullName>
    </submittedName>
</protein>
<evidence type="ECO:0000256" key="4">
    <source>
        <dbReference type="ARBA" id="ARBA00023136"/>
    </source>
</evidence>
<gene>
    <name evidence="6" type="ORF">F0L74_10895</name>
</gene>